<dbReference type="Pfam" id="PF13186">
    <property type="entry name" value="SPASM"/>
    <property type="match status" value="1"/>
</dbReference>
<dbReference type="SUPFAM" id="SSF102114">
    <property type="entry name" value="Radical SAM enzymes"/>
    <property type="match status" value="1"/>
</dbReference>
<dbReference type="InterPro" id="IPR050377">
    <property type="entry name" value="Radical_SAM_PqqE_MftC-like"/>
</dbReference>
<dbReference type="NCBIfam" id="TIGR04085">
    <property type="entry name" value="rSAM_more_4Fe4S"/>
    <property type="match status" value="1"/>
</dbReference>
<dbReference type="EMBL" id="DTFF01000067">
    <property type="protein sequence ID" value="HGI88356.1"/>
    <property type="molecule type" value="Genomic_DNA"/>
</dbReference>
<gene>
    <name evidence="6" type="ORF">ENV14_08245</name>
</gene>
<accession>A0A7C4BE83</accession>
<dbReference type="InterPro" id="IPR058240">
    <property type="entry name" value="rSAM_sf"/>
</dbReference>
<dbReference type="CDD" id="cd01335">
    <property type="entry name" value="Radical_SAM"/>
    <property type="match status" value="1"/>
</dbReference>
<organism evidence="6">
    <name type="scientific">Ignisphaera aggregans</name>
    <dbReference type="NCBI Taxonomy" id="334771"/>
    <lineage>
        <taxon>Archaea</taxon>
        <taxon>Thermoproteota</taxon>
        <taxon>Thermoprotei</taxon>
        <taxon>Desulfurococcales</taxon>
        <taxon>Desulfurococcaceae</taxon>
        <taxon>Ignisphaera</taxon>
    </lineage>
</organism>
<dbReference type="InterPro" id="IPR013785">
    <property type="entry name" value="Aldolase_TIM"/>
</dbReference>
<dbReference type="CDD" id="cd21123">
    <property type="entry name" value="SPASM_MftC-like"/>
    <property type="match status" value="1"/>
</dbReference>
<feature type="domain" description="Radical SAM core" evidence="5">
    <location>
        <begin position="125"/>
        <end position="337"/>
    </location>
</feature>
<name>A0A7C4BE83_9CREN</name>
<dbReference type="GO" id="GO:0046872">
    <property type="term" value="F:metal ion binding"/>
    <property type="evidence" value="ECO:0007669"/>
    <property type="project" value="UniProtKB-KW"/>
</dbReference>
<evidence type="ECO:0000259" key="5">
    <source>
        <dbReference type="PROSITE" id="PS51918"/>
    </source>
</evidence>
<dbReference type="GO" id="GO:0003824">
    <property type="term" value="F:catalytic activity"/>
    <property type="evidence" value="ECO:0007669"/>
    <property type="project" value="InterPro"/>
</dbReference>
<evidence type="ECO:0000256" key="3">
    <source>
        <dbReference type="ARBA" id="ARBA00023004"/>
    </source>
</evidence>
<reference evidence="6" key="1">
    <citation type="journal article" date="2020" name="mSystems">
        <title>Genome- and Community-Level Interaction Insights into Carbon Utilization and Element Cycling Functions of Hydrothermarchaeota in Hydrothermal Sediment.</title>
        <authorList>
            <person name="Zhou Z."/>
            <person name="Liu Y."/>
            <person name="Xu W."/>
            <person name="Pan J."/>
            <person name="Luo Z.H."/>
            <person name="Li M."/>
        </authorList>
    </citation>
    <scope>NUCLEOTIDE SEQUENCE [LARGE SCALE GENOMIC DNA]</scope>
    <source>
        <strain evidence="6">SpSt-732</strain>
    </source>
</reference>
<dbReference type="InterPro" id="IPR006638">
    <property type="entry name" value="Elp3/MiaA/NifB-like_rSAM"/>
</dbReference>
<dbReference type="SFLD" id="SFLDS00029">
    <property type="entry name" value="Radical_SAM"/>
    <property type="match status" value="1"/>
</dbReference>
<keyword evidence="2" id="KW-0479">Metal-binding</keyword>
<dbReference type="PANTHER" id="PTHR11228">
    <property type="entry name" value="RADICAL SAM DOMAIN PROTEIN"/>
    <property type="match status" value="1"/>
</dbReference>
<evidence type="ECO:0000256" key="4">
    <source>
        <dbReference type="ARBA" id="ARBA00023014"/>
    </source>
</evidence>
<dbReference type="PANTHER" id="PTHR11228:SF7">
    <property type="entry name" value="PQQA PEPTIDE CYCLASE"/>
    <property type="match status" value="1"/>
</dbReference>
<dbReference type="SFLD" id="SFLDG01067">
    <property type="entry name" value="SPASM/twitch_domain_containing"/>
    <property type="match status" value="1"/>
</dbReference>
<evidence type="ECO:0000256" key="1">
    <source>
        <dbReference type="ARBA" id="ARBA00022691"/>
    </source>
</evidence>
<keyword evidence="4" id="KW-0411">Iron-sulfur</keyword>
<sequence>MSRRGGMSAFLGASRLIFGSPVFRAFLRFGLNKTVCLLDEEGTASEPRSLIYYSLSKLEGKPLQCSASAHFFIDILDLIIRLSVVMFGGSIKDVEEALRTPGIKRGVETVLKGLALYGVTVPQKLPAPFMIVWDFTNMCNLACRHCYRTAGKPLPGELTVFEKLRLVEELDRVGVAAVALSGGEPTIHLDYLTIVKALAKKGFYVATATNGWRFADIDELKRAVEAGLNYVEVSVDSASPKKHDEFRGVEGSWQRAVKALENAVKLGLSHAMATTITRYNVDEVEDILDLAESIGVRRVVFFNFIPTGRGGDIIDLDLDPFEREELMRRLYKEMKRRRMEIYTTAPQYGRVVVQLSRGEEVAPTHFVARGDPIVTAIAEFIGGCGAGRIYAAILPDGTVTPCVFLPIPVGNIREKPFEEIWSKSLLLNAFRNKENLKGSCSKCPFRNICGGCRARAYSYFGDPLEADPSCIFNYKAWNRLKERKTSKEAET</sequence>
<dbReference type="SMART" id="SM00729">
    <property type="entry name" value="Elp3"/>
    <property type="match status" value="1"/>
</dbReference>
<dbReference type="Gene3D" id="3.20.20.70">
    <property type="entry name" value="Aldolase class I"/>
    <property type="match status" value="1"/>
</dbReference>
<dbReference type="AlphaFoldDB" id="A0A7C4BE83"/>
<dbReference type="GO" id="GO:0006783">
    <property type="term" value="P:heme biosynthetic process"/>
    <property type="evidence" value="ECO:0007669"/>
    <property type="project" value="TreeGrafter"/>
</dbReference>
<evidence type="ECO:0000256" key="2">
    <source>
        <dbReference type="ARBA" id="ARBA00022723"/>
    </source>
</evidence>
<dbReference type="InterPro" id="IPR023885">
    <property type="entry name" value="4Fe4S-binding_SPASM_dom"/>
</dbReference>
<proteinExistence type="predicted"/>
<dbReference type="Pfam" id="PF04055">
    <property type="entry name" value="Radical_SAM"/>
    <property type="match status" value="1"/>
</dbReference>
<dbReference type="GO" id="GO:0051536">
    <property type="term" value="F:iron-sulfur cluster binding"/>
    <property type="evidence" value="ECO:0007669"/>
    <property type="project" value="UniProtKB-KW"/>
</dbReference>
<protein>
    <submittedName>
        <fullName evidence="6">Radical SAM protein</fullName>
    </submittedName>
</protein>
<evidence type="ECO:0000313" key="6">
    <source>
        <dbReference type="EMBL" id="HGI88356.1"/>
    </source>
</evidence>
<keyword evidence="3" id="KW-0408">Iron</keyword>
<dbReference type="PROSITE" id="PS51918">
    <property type="entry name" value="RADICAL_SAM"/>
    <property type="match status" value="1"/>
</dbReference>
<keyword evidence="1" id="KW-0949">S-adenosyl-L-methionine</keyword>
<comment type="caution">
    <text evidence="6">The sequence shown here is derived from an EMBL/GenBank/DDBJ whole genome shotgun (WGS) entry which is preliminary data.</text>
</comment>
<dbReference type="InterPro" id="IPR007197">
    <property type="entry name" value="rSAM"/>
</dbReference>
<dbReference type="SFLD" id="SFLDG01386">
    <property type="entry name" value="main_SPASM_domain-containing"/>
    <property type="match status" value="1"/>
</dbReference>